<dbReference type="Gene3D" id="3.10.450.50">
    <property type="match status" value="1"/>
</dbReference>
<reference evidence="3 7" key="2">
    <citation type="submission" date="2015-02" db="EMBL/GenBank/DDBJ databases">
        <title>Physiological reanalysis, assessment of diazotrophy, and genome sequences of multiple isolates of Streptomyces thermoautotrophicus.</title>
        <authorList>
            <person name="MacKellar D.C."/>
            <person name="Lieber L."/>
            <person name="Norman J."/>
            <person name="Bolger A."/>
            <person name="Tobin C."/>
            <person name="Murray J.W."/>
            <person name="Prell J."/>
        </authorList>
    </citation>
    <scope>NUCLEOTIDE SEQUENCE [LARGE SCALE GENOMIC DNA]</scope>
    <source>
        <strain evidence="3 7">UBT1</strain>
    </source>
</reference>
<comment type="caution">
    <text evidence="3">The sequence shown here is derived from an EMBL/GenBank/DDBJ whole genome shotgun (WGS) entry which is preliminary data.</text>
</comment>
<dbReference type="InterPro" id="IPR037401">
    <property type="entry name" value="SnoaL-like"/>
</dbReference>
<dbReference type="Proteomes" id="UP000070598">
    <property type="component" value="Unassembled WGS sequence"/>
</dbReference>
<protein>
    <recommendedName>
        <fullName evidence="1">SnoaL-like domain-containing protein</fullName>
    </recommendedName>
</protein>
<dbReference type="OrthoDB" id="9808719at2"/>
<evidence type="ECO:0000259" key="1">
    <source>
        <dbReference type="Pfam" id="PF12680"/>
    </source>
</evidence>
<dbReference type="AlphaFoldDB" id="A0A132N5E1"/>
<reference evidence="2" key="4">
    <citation type="submission" date="2015-04" db="EMBL/GenBank/DDBJ databases">
        <title>Physiological reanalysis, assessment of diazotrophy, and genome sequences of multiple isolates of Streptomyces thermoautotrophicus.</title>
        <authorList>
            <person name="MacKellar D.C."/>
            <person name="Lieber L."/>
            <person name="Norman J."/>
            <person name="Bolger A."/>
            <person name="Tobin C."/>
            <person name="Murray J.W."/>
            <person name="Woodward J."/>
            <person name="Friesen M."/>
            <person name="Prell J."/>
        </authorList>
    </citation>
    <scope>NUCLEOTIDE SEQUENCE [LARGE SCALE GENOMIC DNA]</scope>
    <source>
        <strain evidence="2">H1</strain>
    </source>
</reference>
<dbReference type="Proteomes" id="UP000070188">
    <property type="component" value="Unassembled WGS sequence"/>
</dbReference>
<evidence type="ECO:0000313" key="2">
    <source>
        <dbReference type="EMBL" id="KWX00693.1"/>
    </source>
</evidence>
<proteinExistence type="predicted"/>
<name>A0A132N5E1_9ACTN</name>
<dbReference type="InterPro" id="IPR032710">
    <property type="entry name" value="NTF2-like_dom_sf"/>
</dbReference>
<reference evidence="6" key="1">
    <citation type="submission" date="2015-02" db="EMBL/GenBank/DDBJ databases">
        <title>Physiological reanalysis, assessment of diazotrophy, and genome sequences of multiple isolates of Streptomyces thermoautotrophicus.</title>
        <authorList>
            <person name="MacKellar D.C."/>
            <person name="Lieber L."/>
            <person name="Norman J."/>
            <person name="Bolger A."/>
            <person name="Tobin C."/>
            <person name="Murray J.W."/>
            <person name="Friesen M."/>
            <person name="Prell J."/>
        </authorList>
    </citation>
    <scope>NUCLEOTIDE SEQUENCE [LARGE SCALE GENOMIC DNA]</scope>
    <source>
        <strain evidence="6">UBT1</strain>
    </source>
</reference>
<organism evidence="3 7">
    <name type="scientific">Carbonactinospora thermoautotrophica</name>
    <dbReference type="NCBI Taxonomy" id="1469144"/>
    <lineage>
        <taxon>Bacteria</taxon>
        <taxon>Bacillati</taxon>
        <taxon>Actinomycetota</taxon>
        <taxon>Actinomycetes</taxon>
        <taxon>Kitasatosporales</taxon>
        <taxon>Carbonactinosporaceae</taxon>
        <taxon>Carbonactinospora</taxon>
    </lineage>
</organism>
<dbReference type="Pfam" id="PF12680">
    <property type="entry name" value="SnoaL_2"/>
    <property type="match status" value="1"/>
</dbReference>
<dbReference type="EMBL" id="JYIK01001002">
    <property type="protein sequence ID" value="KWX08205.1"/>
    <property type="molecule type" value="Genomic_DNA"/>
</dbReference>
<evidence type="ECO:0000313" key="4">
    <source>
        <dbReference type="EMBL" id="KWX08205.1"/>
    </source>
</evidence>
<dbReference type="PATRIC" id="fig|1469144.10.peg.1863"/>
<evidence type="ECO:0000313" key="5">
    <source>
        <dbReference type="Proteomes" id="UP000070188"/>
    </source>
</evidence>
<keyword evidence="5" id="KW-1185">Reference proteome</keyword>
<feature type="domain" description="SnoaL-like" evidence="1">
    <location>
        <begin position="14"/>
        <end position="109"/>
    </location>
</feature>
<dbReference type="Proteomes" id="UP000070659">
    <property type="component" value="Unassembled WGS sequence"/>
</dbReference>
<evidence type="ECO:0000313" key="6">
    <source>
        <dbReference type="Proteomes" id="UP000070598"/>
    </source>
</evidence>
<dbReference type="EMBL" id="LAXD01000001">
    <property type="protein sequence ID" value="KWX00693.1"/>
    <property type="molecule type" value="Genomic_DNA"/>
</dbReference>
<dbReference type="RefSeq" id="WP_066886368.1">
    <property type="nucleotide sequence ID" value="NZ_JYIJ01000012.1"/>
</dbReference>
<evidence type="ECO:0000313" key="7">
    <source>
        <dbReference type="Proteomes" id="UP000070659"/>
    </source>
</evidence>
<sequence>MTETDAATPINKVVDGYFAMWNETDPGRRREVIEATWAPDASYVDPLFAADGPDALDAMVAAVHERFPGHRFRLAGAVDVHHDRARWGWELAGPDGGPPVATGVDFAVLTAARRLREVTGFLERPAGAA</sequence>
<accession>A0A132N5E1</accession>
<dbReference type="STRING" id="1469144.LI90_1716"/>
<gene>
    <name evidence="2" type="ORF">LI90_1716</name>
    <name evidence="3" type="ORF">TH66_03595</name>
    <name evidence="4" type="ORF">TR74_16025</name>
</gene>
<evidence type="ECO:0000313" key="3">
    <source>
        <dbReference type="EMBL" id="KWX05324.1"/>
    </source>
</evidence>
<dbReference type="SUPFAM" id="SSF54427">
    <property type="entry name" value="NTF2-like"/>
    <property type="match status" value="1"/>
</dbReference>
<reference evidence="5" key="3">
    <citation type="submission" date="2015-04" db="EMBL/GenBank/DDBJ databases">
        <title>Physiological reanalysis, assessment of diazotrophy, and genome sequences of multiple isolates of Streptomyces thermoautotrophicus.</title>
        <authorList>
            <person name="MacKellar D.C."/>
            <person name="Lieber L."/>
            <person name="Norman J."/>
            <person name="Bolger A."/>
            <person name="Tobin C."/>
            <person name="Murray J.W."/>
            <person name="Chang R."/>
            <person name="Ford T."/>
            <person name="Nguyen P.Q."/>
            <person name="Woodward J."/>
            <person name="Permingeat H."/>
            <person name="Joshi N.S."/>
            <person name="Silver P.A."/>
            <person name="Usadel B."/>
            <person name="Rutherford A.W."/>
            <person name="Friesen M."/>
            <person name="Prell J."/>
        </authorList>
    </citation>
    <scope>NUCLEOTIDE SEQUENCE [LARGE SCALE GENOMIC DNA]</scope>
    <source>
        <strain evidence="5">H1</strain>
    </source>
</reference>
<dbReference type="EMBL" id="JYIJ01000012">
    <property type="protein sequence ID" value="KWX05324.1"/>
    <property type="molecule type" value="Genomic_DNA"/>
</dbReference>